<evidence type="ECO:0000256" key="3">
    <source>
        <dbReference type="ARBA" id="ARBA00022692"/>
    </source>
</evidence>
<protein>
    <submittedName>
        <fullName evidence="7">TspO protein</fullName>
    </submittedName>
</protein>
<feature type="transmembrane region" description="Helical" evidence="6">
    <location>
        <begin position="45"/>
        <end position="65"/>
    </location>
</feature>
<dbReference type="InterPro" id="IPR038330">
    <property type="entry name" value="TspO/MBR-related_sf"/>
</dbReference>
<dbReference type="AlphaFoldDB" id="A0A1F8CMG6"/>
<feature type="transmembrane region" description="Helical" evidence="6">
    <location>
        <begin position="103"/>
        <end position="122"/>
    </location>
</feature>
<keyword evidence="4 6" id="KW-1133">Transmembrane helix</keyword>
<dbReference type="Gene3D" id="1.20.1260.100">
    <property type="entry name" value="TspO/MBR protein"/>
    <property type="match status" value="1"/>
</dbReference>
<proteinExistence type="inferred from homology"/>
<keyword evidence="5 6" id="KW-0472">Membrane</keyword>
<reference evidence="7 8" key="1">
    <citation type="journal article" date="2016" name="Nat. Commun.">
        <title>Thousands of microbial genomes shed light on interconnected biogeochemical processes in an aquifer system.</title>
        <authorList>
            <person name="Anantharaman K."/>
            <person name="Brown C.T."/>
            <person name="Hug L.A."/>
            <person name="Sharon I."/>
            <person name="Castelle C.J."/>
            <person name="Probst A.J."/>
            <person name="Thomas B.C."/>
            <person name="Singh A."/>
            <person name="Wilkins M.J."/>
            <person name="Karaoz U."/>
            <person name="Brodie E.L."/>
            <person name="Williams K.H."/>
            <person name="Hubbard S.S."/>
            <person name="Banfield J.F."/>
        </authorList>
    </citation>
    <scope>NUCLEOTIDE SEQUENCE [LARGE SCALE GENOMIC DNA]</scope>
</reference>
<dbReference type="Pfam" id="PF03073">
    <property type="entry name" value="TspO_MBR"/>
    <property type="match status" value="1"/>
</dbReference>
<comment type="similarity">
    <text evidence="2">Belongs to the TspO/BZRP family.</text>
</comment>
<evidence type="ECO:0000313" key="8">
    <source>
        <dbReference type="Proteomes" id="UP000179241"/>
    </source>
</evidence>
<evidence type="ECO:0000256" key="1">
    <source>
        <dbReference type="ARBA" id="ARBA00004141"/>
    </source>
</evidence>
<dbReference type="PIRSF" id="PIRSF005859">
    <property type="entry name" value="PBR"/>
    <property type="match status" value="1"/>
</dbReference>
<comment type="caution">
    <text evidence="7">The sequence shown here is derived from an EMBL/GenBank/DDBJ whole genome shotgun (WGS) entry which is preliminary data.</text>
</comment>
<evidence type="ECO:0000256" key="5">
    <source>
        <dbReference type="ARBA" id="ARBA00023136"/>
    </source>
</evidence>
<dbReference type="PANTHER" id="PTHR10057">
    <property type="entry name" value="PERIPHERAL-TYPE BENZODIAZEPINE RECEPTOR"/>
    <property type="match status" value="1"/>
</dbReference>
<evidence type="ECO:0000256" key="2">
    <source>
        <dbReference type="ARBA" id="ARBA00007524"/>
    </source>
</evidence>
<sequence length="153" mass="17176">MILKLLFSLLLPFLAGGLGSAFTTPAIPTWYATLNKPVWQPPSWLFGPVWTTLYFLMGVAFFLVIKNQSLKKVSNAVAIFVVQLIFNALWSIVFFGMKNIGGALGVIAILWVLIVVNILIFYRLNKTAGILLVPYLLWVSFASFLNYTIWTLN</sequence>
<accession>A0A1F8CMG6</accession>
<dbReference type="PANTHER" id="PTHR10057:SF0">
    <property type="entry name" value="TRANSLOCATOR PROTEIN"/>
    <property type="match status" value="1"/>
</dbReference>
<dbReference type="FunFam" id="1.20.1260.100:FF:000001">
    <property type="entry name" value="translocator protein 2"/>
    <property type="match status" value="1"/>
</dbReference>
<dbReference type="EMBL" id="MGHU01000044">
    <property type="protein sequence ID" value="OGM76775.1"/>
    <property type="molecule type" value="Genomic_DNA"/>
</dbReference>
<evidence type="ECO:0000256" key="6">
    <source>
        <dbReference type="SAM" id="Phobius"/>
    </source>
</evidence>
<evidence type="ECO:0000256" key="4">
    <source>
        <dbReference type="ARBA" id="ARBA00022989"/>
    </source>
</evidence>
<dbReference type="InterPro" id="IPR004307">
    <property type="entry name" value="TspO_MBR"/>
</dbReference>
<dbReference type="CDD" id="cd15904">
    <property type="entry name" value="TSPO_MBR"/>
    <property type="match status" value="1"/>
</dbReference>
<organism evidence="7 8">
    <name type="scientific">Candidatus Woesebacteria bacterium RIFOXYA1_FULL_43_9</name>
    <dbReference type="NCBI Taxonomy" id="1802534"/>
    <lineage>
        <taxon>Bacteria</taxon>
        <taxon>Candidatus Woeseibacteriota</taxon>
    </lineage>
</organism>
<dbReference type="Proteomes" id="UP000179241">
    <property type="component" value="Unassembled WGS sequence"/>
</dbReference>
<name>A0A1F8CMG6_9BACT</name>
<dbReference type="GO" id="GO:0033013">
    <property type="term" value="P:tetrapyrrole metabolic process"/>
    <property type="evidence" value="ECO:0007669"/>
    <property type="project" value="UniProtKB-ARBA"/>
</dbReference>
<feature type="transmembrane region" description="Helical" evidence="6">
    <location>
        <begin position="129"/>
        <end position="150"/>
    </location>
</feature>
<comment type="subcellular location">
    <subcellularLocation>
        <location evidence="1">Membrane</location>
        <topology evidence="1">Multi-pass membrane protein</topology>
    </subcellularLocation>
</comment>
<evidence type="ECO:0000313" key="7">
    <source>
        <dbReference type="EMBL" id="OGM76775.1"/>
    </source>
</evidence>
<gene>
    <name evidence="7" type="ORF">A2188_02160</name>
</gene>
<feature type="transmembrane region" description="Helical" evidence="6">
    <location>
        <begin position="77"/>
        <end position="97"/>
    </location>
</feature>
<keyword evidence="3 6" id="KW-0812">Transmembrane</keyword>
<dbReference type="GO" id="GO:0016020">
    <property type="term" value="C:membrane"/>
    <property type="evidence" value="ECO:0007669"/>
    <property type="project" value="UniProtKB-SubCell"/>
</dbReference>